<keyword evidence="3 11" id="KW-0723">Serine/threonine-protein kinase</keyword>
<evidence type="ECO:0000256" key="5">
    <source>
        <dbReference type="ARBA" id="ARBA00022741"/>
    </source>
</evidence>
<dbReference type="GO" id="GO:0005524">
    <property type="term" value="F:ATP binding"/>
    <property type="evidence" value="ECO:0007669"/>
    <property type="project" value="UniProtKB-UniRule"/>
</dbReference>
<dbReference type="InterPro" id="IPR008271">
    <property type="entry name" value="Ser/Thr_kinase_AS"/>
</dbReference>
<evidence type="ECO:0000259" key="13">
    <source>
        <dbReference type="PROSITE" id="PS50011"/>
    </source>
</evidence>
<comment type="catalytic activity">
    <reaction evidence="8">
        <text>L-threonyl-[protein] + ATP = O-phospho-L-threonyl-[protein] + ADP + H(+)</text>
        <dbReference type="Rhea" id="RHEA:46608"/>
        <dbReference type="Rhea" id="RHEA-COMP:11060"/>
        <dbReference type="Rhea" id="RHEA-COMP:11605"/>
        <dbReference type="ChEBI" id="CHEBI:15378"/>
        <dbReference type="ChEBI" id="CHEBI:30013"/>
        <dbReference type="ChEBI" id="CHEBI:30616"/>
        <dbReference type="ChEBI" id="CHEBI:61977"/>
        <dbReference type="ChEBI" id="CHEBI:456216"/>
        <dbReference type="EC" id="2.7.11.22"/>
    </reaction>
</comment>
<keyword evidence="4" id="KW-0808">Transferase</keyword>
<evidence type="ECO:0000256" key="12">
    <source>
        <dbReference type="SAM" id="MobiDB-lite"/>
    </source>
</evidence>
<sequence length="464" mass="52189">MDQSDPYPSKSWSIYTRREITSKYEILERVGSGAYSDVYMARRRSDSLTVALKEVHDYNSAFREIEALQTLRDCPNVVALLEYFWSDDEDAVLVLEYLQTDLAAVIKAAKKEWEGGMSVGEVKRWMVQILLGLDACHRNSIMHRDLKPSNLLISADGVLKIADFGQARIIIPPEYTANDEYNQSFEQPNQETIAQPPEVVPIPDNQSSQDHRVPNNEECVVEANDLGVNDMPNNIDNDIITPDGATSTMSDQEDPFQQPYSYETEGEDNRNGQLTSCVGTRWFRSPELLYGSTNYGPEIDLWSIGCIFAELLSLEPLFPGTSDIDQLGKVFSVLGNLNEEVWPGCVHLPDYKLISFGEEETPSGLEVCLPNRSPDEVSLVKRLLCFDPSRRATAIELLHDKYLNEKPLPVPLSELRVPSKHGSQDEDSSLEWDGDRDFESDSDFDGFGSSKVTTTENGFSIRFS</sequence>
<name>A0ABD3SKW0_9LAMI</name>
<protein>
    <recommendedName>
        <fullName evidence="2">cyclin-dependent kinase</fullName>
        <ecNumber evidence="2">2.7.11.22</ecNumber>
    </recommendedName>
</protein>
<comment type="caution">
    <text evidence="14">The sequence shown here is derived from an EMBL/GenBank/DDBJ whole genome shotgun (WGS) entry which is preliminary data.</text>
</comment>
<dbReference type="InterPro" id="IPR050108">
    <property type="entry name" value="CDK"/>
</dbReference>
<reference evidence="14 15" key="1">
    <citation type="submission" date="2024-12" db="EMBL/GenBank/DDBJ databases">
        <title>The unique morphological basis and parallel evolutionary history of personate flowers in Penstemon.</title>
        <authorList>
            <person name="Depatie T.H."/>
            <person name="Wessinger C.A."/>
        </authorList>
    </citation>
    <scope>NUCLEOTIDE SEQUENCE [LARGE SCALE GENOMIC DNA]</scope>
    <source>
        <strain evidence="14">WTNN_2</strain>
        <tissue evidence="14">Leaf</tissue>
    </source>
</reference>
<evidence type="ECO:0000256" key="7">
    <source>
        <dbReference type="ARBA" id="ARBA00022840"/>
    </source>
</evidence>
<comment type="similarity">
    <text evidence="1">Belongs to the protein kinase superfamily. CMGC Ser/Thr protein kinase family. CDC2/CDKX subfamily.</text>
</comment>
<dbReference type="AlphaFoldDB" id="A0ABD3SKW0"/>
<evidence type="ECO:0000256" key="1">
    <source>
        <dbReference type="ARBA" id="ARBA00006485"/>
    </source>
</evidence>
<dbReference type="PROSITE" id="PS00108">
    <property type="entry name" value="PROTEIN_KINASE_ST"/>
    <property type="match status" value="1"/>
</dbReference>
<dbReference type="PANTHER" id="PTHR24056">
    <property type="entry name" value="CELL DIVISION PROTEIN KINASE"/>
    <property type="match status" value="1"/>
</dbReference>
<gene>
    <name evidence="14" type="ORF">ACJIZ3_021193</name>
</gene>
<dbReference type="Gene3D" id="3.30.200.20">
    <property type="entry name" value="Phosphorylase Kinase, domain 1"/>
    <property type="match status" value="1"/>
</dbReference>
<comment type="catalytic activity">
    <reaction evidence="9">
        <text>L-seryl-[protein] + ATP = O-phospho-L-seryl-[protein] + ADP + H(+)</text>
        <dbReference type="Rhea" id="RHEA:17989"/>
        <dbReference type="Rhea" id="RHEA-COMP:9863"/>
        <dbReference type="Rhea" id="RHEA-COMP:11604"/>
        <dbReference type="ChEBI" id="CHEBI:15378"/>
        <dbReference type="ChEBI" id="CHEBI:29999"/>
        <dbReference type="ChEBI" id="CHEBI:30616"/>
        <dbReference type="ChEBI" id="CHEBI:83421"/>
        <dbReference type="ChEBI" id="CHEBI:456216"/>
        <dbReference type="EC" id="2.7.11.22"/>
    </reaction>
</comment>
<dbReference type="PROSITE" id="PS00107">
    <property type="entry name" value="PROTEIN_KINASE_ATP"/>
    <property type="match status" value="1"/>
</dbReference>
<evidence type="ECO:0000256" key="11">
    <source>
        <dbReference type="RuleBase" id="RU000304"/>
    </source>
</evidence>
<accession>A0ABD3SKW0</accession>
<keyword evidence="15" id="KW-1185">Reference proteome</keyword>
<feature type="region of interest" description="Disordered" evidence="12">
    <location>
        <begin position="414"/>
        <end position="464"/>
    </location>
</feature>
<dbReference type="InterPro" id="IPR017441">
    <property type="entry name" value="Protein_kinase_ATP_BS"/>
</dbReference>
<keyword evidence="7 10" id="KW-0067">ATP-binding</keyword>
<feature type="compositionally biased region" description="Polar residues" evidence="12">
    <location>
        <begin position="451"/>
        <end position="464"/>
    </location>
</feature>
<dbReference type="PROSITE" id="PS50011">
    <property type="entry name" value="PROTEIN_KINASE_DOM"/>
    <property type="match status" value="1"/>
</dbReference>
<evidence type="ECO:0000256" key="9">
    <source>
        <dbReference type="ARBA" id="ARBA00048367"/>
    </source>
</evidence>
<evidence type="ECO:0000256" key="6">
    <source>
        <dbReference type="ARBA" id="ARBA00022777"/>
    </source>
</evidence>
<evidence type="ECO:0000256" key="8">
    <source>
        <dbReference type="ARBA" id="ARBA00047811"/>
    </source>
</evidence>
<keyword evidence="6" id="KW-0418">Kinase</keyword>
<dbReference type="Gene3D" id="1.10.510.10">
    <property type="entry name" value="Transferase(Phosphotransferase) domain 1"/>
    <property type="match status" value="1"/>
</dbReference>
<dbReference type="EC" id="2.7.11.22" evidence="2"/>
<dbReference type="InterPro" id="IPR011009">
    <property type="entry name" value="Kinase-like_dom_sf"/>
</dbReference>
<dbReference type="InterPro" id="IPR000719">
    <property type="entry name" value="Prot_kinase_dom"/>
</dbReference>
<evidence type="ECO:0000256" key="4">
    <source>
        <dbReference type="ARBA" id="ARBA00022679"/>
    </source>
</evidence>
<dbReference type="Proteomes" id="UP001634393">
    <property type="component" value="Unassembled WGS sequence"/>
</dbReference>
<keyword evidence="5 10" id="KW-0547">Nucleotide-binding</keyword>
<dbReference type="SUPFAM" id="SSF56112">
    <property type="entry name" value="Protein kinase-like (PK-like)"/>
    <property type="match status" value="1"/>
</dbReference>
<dbReference type="Pfam" id="PF00069">
    <property type="entry name" value="Pkinase"/>
    <property type="match status" value="2"/>
</dbReference>
<evidence type="ECO:0000256" key="2">
    <source>
        <dbReference type="ARBA" id="ARBA00012425"/>
    </source>
</evidence>
<evidence type="ECO:0000256" key="3">
    <source>
        <dbReference type="ARBA" id="ARBA00022527"/>
    </source>
</evidence>
<feature type="binding site" evidence="10">
    <location>
        <position position="53"/>
    </location>
    <ligand>
        <name>ATP</name>
        <dbReference type="ChEBI" id="CHEBI:30616"/>
    </ligand>
</feature>
<organism evidence="14 15">
    <name type="scientific">Penstemon smallii</name>
    <dbReference type="NCBI Taxonomy" id="265156"/>
    <lineage>
        <taxon>Eukaryota</taxon>
        <taxon>Viridiplantae</taxon>
        <taxon>Streptophyta</taxon>
        <taxon>Embryophyta</taxon>
        <taxon>Tracheophyta</taxon>
        <taxon>Spermatophyta</taxon>
        <taxon>Magnoliopsida</taxon>
        <taxon>eudicotyledons</taxon>
        <taxon>Gunneridae</taxon>
        <taxon>Pentapetalae</taxon>
        <taxon>asterids</taxon>
        <taxon>lamiids</taxon>
        <taxon>Lamiales</taxon>
        <taxon>Plantaginaceae</taxon>
        <taxon>Cheloneae</taxon>
        <taxon>Penstemon</taxon>
    </lineage>
</organism>
<dbReference type="SMART" id="SM00220">
    <property type="entry name" value="S_TKc"/>
    <property type="match status" value="1"/>
</dbReference>
<dbReference type="EMBL" id="JBJXBP010000006">
    <property type="protein sequence ID" value="KAL3825164.1"/>
    <property type="molecule type" value="Genomic_DNA"/>
</dbReference>
<dbReference type="PANTHER" id="PTHR24056:SF171">
    <property type="entry name" value="CYCLIN-DEPENDENT KINASE 20"/>
    <property type="match status" value="1"/>
</dbReference>
<dbReference type="GO" id="GO:0004693">
    <property type="term" value="F:cyclin-dependent protein serine/threonine kinase activity"/>
    <property type="evidence" value="ECO:0007669"/>
    <property type="project" value="UniProtKB-EC"/>
</dbReference>
<evidence type="ECO:0000313" key="14">
    <source>
        <dbReference type="EMBL" id="KAL3825164.1"/>
    </source>
</evidence>
<evidence type="ECO:0000256" key="10">
    <source>
        <dbReference type="PROSITE-ProRule" id="PRU10141"/>
    </source>
</evidence>
<dbReference type="FunFam" id="3.30.200.20:FF:000664">
    <property type="entry name" value="Cyclin-dependent kinase F-1"/>
    <property type="match status" value="1"/>
</dbReference>
<proteinExistence type="inferred from homology"/>
<feature type="domain" description="Protein kinase" evidence="13">
    <location>
        <begin position="24"/>
        <end position="403"/>
    </location>
</feature>
<evidence type="ECO:0000313" key="15">
    <source>
        <dbReference type="Proteomes" id="UP001634393"/>
    </source>
</evidence>